<proteinExistence type="predicted"/>
<gene>
    <name evidence="1" type="ORF">SEMRO_3309_G346540.1</name>
</gene>
<name>A0A9N8F215_9STRA</name>
<dbReference type="EMBL" id="CAICTM010003307">
    <property type="protein sequence ID" value="CAB9531183.1"/>
    <property type="molecule type" value="Genomic_DNA"/>
</dbReference>
<sequence>MRNCQVAKWIDSKAIFADDGLDPNHTHNHEAQNALDASSTKKWCTNAHVDHDVDLVADLGMPHLVVAFKVDNVGSYYERVATRSNAPVAEALAFASWGMPDLEVGRWYNGFASSDCTSSQVGGGDQRGKMSCMPASTKPLACFLRTHDEVMVERCNRPTVARFAHFKLLRSSSVGSTRPGNEPRNMEVVNLHTFGIPLPRLAGLLRLDREPQVKETSWKRLHPVREEYEDWSPIDWTTLASLPTPPIEDDWADWFRTNNPAYSDNYDGPYPLPLSYPLPHVYFFA</sequence>
<protein>
    <submittedName>
        <fullName evidence="1">Uncharacterized protein</fullName>
    </submittedName>
</protein>
<evidence type="ECO:0000313" key="1">
    <source>
        <dbReference type="EMBL" id="CAB9531183.1"/>
    </source>
</evidence>
<comment type="caution">
    <text evidence="1">The sequence shown here is derived from an EMBL/GenBank/DDBJ whole genome shotgun (WGS) entry which is preliminary data.</text>
</comment>
<dbReference type="Proteomes" id="UP001153069">
    <property type="component" value="Unassembled WGS sequence"/>
</dbReference>
<reference evidence="1" key="1">
    <citation type="submission" date="2020-06" db="EMBL/GenBank/DDBJ databases">
        <authorList>
            <consortium name="Plant Systems Biology data submission"/>
        </authorList>
    </citation>
    <scope>NUCLEOTIDE SEQUENCE</scope>
    <source>
        <strain evidence="1">D6</strain>
    </source>
</reference>
<evidence type="ECO:0000313" key="2">
    <source>
        <dbReference type="Proteomes" id="UP001153069"/>
    </source>
</evidence>
<accession>A0A9N8F215</accession>
<keyword evidence="2" id="KW-1185">Reference proteome</keyword>
<organism evidence="1 2">
    <name type="scientific">Seminavis robusta</name>
    <dbReference type="NCBI Taxonomy" id="568900"/>
    <lineage>
        <taxon>Eukaryota</taxon>
        <taxon>Sar</taxon>
        <taxon>Stramenopiles</taxon>
        <taxon>Ochrophyta</taxon>
        <taxon>Bacillariophyta</taxon>
        <taxon>Bacillariophyceae</taxon>
        <taxon>Bacillariophycidae</taxon>
        <taxon>Naviculales</taxon>
        <taxon>Naviculaceae</taxon>
        <taxon>Seminavis</taxon>
    </lineage>
</organism>
<dbReference type="AlphaFoldDB" id="A0A9N8F215"/>